<dbReference type="EMBL" id="GBRH01247312">
    <property type="protein sequence ID" value="JAD50583.1"/>
    <property type="molecule type" value="Transcribed_RNA"/>
</dbReference>
<feature type="region of interest" description="Disordered" evidence="1">
    <location>
        <begin position="1"/>
        <end position="28"/>
    </location>
</feature>
<organism evidence="2">
    <name type="scientific">Arundo donax</name>
    <name type="common">Giant reed</name>
    <name type="synonym">Donax arundinaceus</name>
    <dbReference type="NCBI Taxonomy" id="35708"/>
    <lineage>
        <taxon>Eukaryota</taxon>
        <taxon>Viridiplantae</taxon>
        <taxon>Streptophyta</taxon>
        <taxon>Embryophyta</taxon>
        <taxon>Tracheophyta</taxon>
        <taxon>Spermatophyta</taxon>
        <taxon>Magnoliopsida</taxon>
        <taxon>Liliopsida</taxon>
        <taxon>Poales</taxon>
        <taxon>Poaceae</taxon>
        <taxon>PACMAD clade</taxon>
        <taxon>Arundinoideae</taxon>
        <taxon>Arundineae</taxon>
        <taxon>Arundo</taxon>
    </lineage>
</organism>
<evidence type="ECO:0000256" key="1">
    <source>
        <dbReference type="SAM" id="MobiDB-lite"/>
    </source>
</evidence>
<sequence>MTRRLFLTGRWRSRRGSRRAPPCGGGTA</sequence>
<accession>A0A0A9AL60</accession>
<dbReference type="AlphaFoldDB" id="A0A0A9AL60"/>
<reference evidence="2" key="1">
    <citation type="submission" date="2014-09" db="EMBL/GenBank/DDBJ databases">
        <authorList>
            <person name="Magalhaes I.L.F."/>
            <person name="Oliveira U."/>
            <person name="Santos F.R."/>
            <person name="Vidigal T.H.D.A."/>
            <person name="Brescovit A.D."/>
            <person name="Santos A.J."/>
        </authorList>
    </citation>
    <scope>NUCLEOTIDE SEQUENCE</scope>
    <source>
        <tissue evidence="2">Shoot tissue taken approximately 20 cm above the soil surface</tissue>
    </source>
</reference>
<reference evidence="2" key="2">
    <citation type="journal article" date="2015" name="Data Brief">
        <title>Shoot transcriptome of the giant reed, Arundo donax.</title>
        <authorList>
            <person name="Barrero R.A."/>
            <person name="Guerrero F.D."/>
            <person name="Moolhuijzen P."/>
            <person name="Goolsby J.A."/>
            <person name="Tidwell J."/>
            <person name="Bellgard S.E."/>
            <person name="Bellgard M.I."/>
        </authorList>
    </citation>
    <scope>NUCLEOTIDE SEQUENCE</scope>
    <source>
        <tissue evidence="2">Shoot tissue taken approximately 20 cm above the soil surface</tissue>
    </source>
</reference>
<name>A0A0A9AL60_ARUDO</name>
<proteinExistence type="predicted"/>
<evidence type="ECO:0000313" key="2">
    <source>
        <dbReference type="EMBL" id="JAD50583.1"/>
    </source>
</evidence>
<protein>
    <submittedName>
        <fullName evidence="2">Uncharacterized protein</fullName>
    </submittedName>
</protein>